<sequence>MCSSPHPSTRRWDSSRASAPLRRSLRVDPEGVSRLLRCGQTASCRECGNPVEWYVRSDERRVRLHPHELPTDQVPESCRWHVSSGVAHPSGDGSTWCRVAHAVLCPARPAPPDAPRLSGLRRSLALCTRRLLDAGLFAPSEAPAPGGPNPGEEVCRPSRPIVQLLFVRYLASCPVEEIQCVTQTRRRVRCTAKVLGPAALRGAWTLMPVTAQSGQLALPSDVMAVYSLSALPYQEQLRWRSQRCPQHDATPTAGDLTVADWELFDPLRHHEHVHTRLPTHRRRPNPGSHTRRRTHL</sequence>
<evidence type="ECO:0000256" key="1">
    <source>
        <dbReference type="SAM" id="MobiDB-lite"/>
    </source>
</evidence>
<dbReference type="Pfam" id="PF19561">
    <property type="entry name" value="DUF6083"/>
    <property type="match status" value="1"/>
</dbReference>
<dbReference type="EMBL" id="CP021978">
    <property type="protein sequence ID" value="QCD60822.1"/>
    <property type="molecule type" value="Genomic_DNA"/>
</dbReference>
<keyword evidence="3" id="KW-1185">Reference proteome</keyword>
<dbReference type="AlphaFoldDB" id="A0A6G5RTD0"/>
<dbReference type="InterPro" id="IPR045729">
    <property type="entry name" value="DUF6083"/>
</dbReference>
<proteinExistence type="predicted"/>
<reference evidence="2 3" key="1">
    <citation type="submission" date="2017-06" db="EMBL/GenBank/DDBJ databases">
        <title>Complete Genome Sequence of Streptomyces hawaiiensis NRRL 15010 and insights into acyldepsipeptides biosynthesis.</title>
        <authorList>
            <person name="Mariita R.M."/>
            <person name="Sello J.K."/>
        </authorList>
    </citation>
    <scope>NUCLEOTIDE SEQUENCE [LARGE SCALE GENOMIC DNA]</scope>
    <source>
        <strain evidence="2 3">ATCC 12236</strain>
    </source>
</reference>
<dbReference type="KEGG" id="shaw:CEB94_29430"/>
<feature type="region of interest" description="Disordered" evidence="1">
    <location>
        <begin position="272"/>
        <end position="296"/>
    </location>
</feature>
<gene>
    <name evidence="2" type="ORF">CEB94_29430</name>
</gene>
<accession>A0A6G5RTD0</accession>
<evidence type="ECO:0000313" key="2">
    <source>
        <dbReference type="EMBL" id="QCD60822.1"/>
    </source>
</evidence>
<protein>
    <submittedName>
        <fullName evidence="2">Uncharacterized protein</fullName>
    </submittedName>
</protein>
<dbReference type="Proteomes" id="UP000495940">
    <property type="component" value="Chromosome"/>
</dbReference>
<name>A0A6G5RTD0_9ACTN</name>
<evidence type="ECO:0000313" key="3">
    <source>
        <dbReference type="Proteomes" id="UP000495940"/>
    </source>
</evidence>
<organism evidence="2 3">
    <name type="scientific">Streptomyces hawaiiensis</name>
    <dbReference type="NCBI Taxonomy" id="67305"/>
    <lineage>
        <taxon>Bacteria</taxon>
        <taxon>Bacillati</taxon>
        <taxon>Actinomycetota</taxon>
        <taxon>Actinomycetes</taxon>
        <taxon>Kitasatosporales</taxon>
        <taxon>Streptomycetaceae</taxon>
        <taxon>Streptomyces</taxon>
    </lineage>
</organism>